<dbReference type="OrthoDB" id="5295945at2"/>
<organism evidence="13 14">
    <name type="scientific">Shewanella mangrovi</name>
    <dbReference type="NCBI Taxonomy" id="1515746"/>
    <lineage>
        <taxon>Bacteria</taxon>
        <taxon>Pseudomonadati</taxon>
        <taxon>Pseudomonadota</taxon>
        <taxon>Gammaproteobacteria</taxon>
        <taxon>Alteromonadales</taxon>
        <taxon>Shewanellaceae</taxon>
        <taxon>Shewanella</taxon>
    </lineage>
</organism>
<evidence type="ECO:0000256" key="1">
    <source>
        <dbReference type="ARBA" id="ARBA00002324"/>
    </source>
</evidence>
<dbReference type="Gene3D" id="3.40.50.620">
    <property type="entry name" value="HUPs"/>
    <property type="match status" value="1"/>
</dbReference>
<evidence type="ECO:0000256" key="3">
    <source>
        <dbReference type="ARBA" id="ARBA00009014"/>
    </source>
</evidence>
<evidence type="ECO:0000256" key="7">
    <source>
        <dbReference type="ARBA" id="ARBA00022741"/>
    </source>
</evidence>
<evidence type="ECO:0000256" key="10">
    <source>
        <dbReference type="ARBA" id="ARBA00048721"/>
    </source>
</evidence>
<dbReference type="PANTHER" id="PTHR39321:SF3">
    <property type="entry name" value="PHOSPHOPANTETHEINE ADENYLYLTRANSFERASE"/>
    <property type="match status" value="1"/>
</dbReference>
<dbReference type="AlphaFoldDB" id="A0A094JB34"/>
<sequence length="215" mass="24619">MRIGIFGGTFDPVHYGHLRPAEAVRQQLKLDELWLMPNRIPPHKAAASATVEQRLQMLALAQQEFPAFSICDIELKRDVPSYSVVTLEQLISTRPQDNFYFIMGTDSLVTLSTWHQWQQLFALCHLVICGRDGWQLTQDNPVWPQWQRRHISGEQHLQQHATVRSGDIVQLDIELQPYASTQLRHALEVGDINACQQAVPAAVLDFILQQQLYQS</sequence>
<gene>
    <name evidence="11" type="primary">nadD</name>
    <name evidence="13" type="ORF">HR45_16585</name>
</gene>
<evidence type="ECO:0000256" key="11">
    <source>
        <dbReference type="HAMAP-Rule" id="MF_00244"/>
    </source>
</evidence>
<evidence type="ECO:0000256" key="5">
    <source>
        <dbReference type="ARBA" id="ARBA00022679"/>
    </source>
</evidence>
<evidence type="ECO:0000259" key="12">
    <source>
        <dbReference type="Pfam" id="PF01467"/>
    </source>
</evidence>
<dbReference type="NCBIfam" id="TIGR00482">
    <property type="entry name" value="nicotinate (nicotinamide) nucleotide adenylyltransferase"/>
    <property type="match status" value="1"/>
</dbReference>
<dbReference type="EMBL" id="JPEO01000018">
    <property type="protein sequence ID" value="KFZ36432.1"/>
    <property type="molecule type" value="Genomic_DNA"/>
</dbReference>
<dbReference type="STRING" id="1515746.HR45_16585"/>
<dbReference type="Pfam" id="PF01467">
    <property type="entry name" value="CTP_transf_like"/>
    <property type="match status" value="1"/>
</dbReference>
<evidence type="ECO:0000256" key="4">
    <source>
        <dbReference type="ARBA" id="ARBA00022642"/>
    </source>
</evidence>
<comment type="function">
    <text evidence="1 11">Catalyzes the reversible adenylation of nicotinate mononucleotide (NaMN) to nicotinic acid adenine dinucleotide (NaAD).</text>
</comment>
<name>A0A094JB34_9GAMM</name>
<dbReference type="HAMAP" id="MF_00244">
    <property type="entry name" value="NaMN_adenylyltr"/>
    <property type="match status" value="1"/>
</dbReference>
<reference evidence="13 14" key="1">
    <citation type="submission" date="2014-06" db="EMBL/GenBank/DDBJ databases">
        <title>Shewanella sp. YQH10.</title>
        <authorList>
            <person name="Liu Y."/>
            <person name="Zeng R."/>
        </authorList>
    </citation>
    <scope>NUCLEOTIDE SEQUENCE [LARGE SCALE GENOMIC DNA]</scope>
    <source>
        <strain evidence="13 14">YQH10</strain>
    </source>
</reference>
<evidence type="ECO:0000313" key="14">
    <source>
        <dbReference type="Proteomes" id="UP000029264"/>
    </source>
</evidence>
<feature type="domain" description="Cytidyltransferase-like" evidence="12">
    <location>
        <begin position="5"/>
        <end position="152"/>
    </location>
</feature>
<dbReference type="InterPro" id="IPR005248">
    <property type="entry name" value="NadD/NMNAT"/>
</dbReference>
<comment type="similarity">
    <text evidence="3 11">Belongs to the NadD family.</text>
</comment>
<dbReference type="RefSeq" id="WP_037445040.1">
    <property type="nucleotide sequence ID" value="NZ_JPEO01000018.1"/>
</dbReference>
<dbReference type="SUPFAM" id="SSF52374">
    <property type="entry name" value="Nucleotidylyl transferase"/>
    <property type="match status" value="1"/>
</dbReference>
<keyword evidence="6 11" id="KW-0548">Nucleotidyltransferase</keyword>
<comment type="catalytic activity">
    <reaction evidence="10 11">
        <text>nicotinate beta-D-ribonucleotide + ATP + H(+) = deamido-NAD(+) + diphosphate</text>
        <dbReference type="Rhea" id="RHEA:22860"/>
        <dbReference type="ChEBI" id="CHEBI:15378"/>
        <dbReference type="ChEBI" id="CHEBI:30616"/>
        <dbReference type="ChEBI" id="CHEBI:33019"/>
        <dbReference type="ChEBI" id="CHEBI:57502"/>
        <dbReference type="ChEBI" id="CHEBI:58437"/>
        <dbReference type="EC" id="2.7.7.18"/>
    </reaction>
</comment>
<dbReference type="Proteomes" id="UP000029264">
    <property type="component" value="Unassembled WGS sequence"/>
</dbReference>
<dbReference type="NCBIfam" id="NF000840">
    <property type="entry name" value="PRK00071.1-3"/>
    <property type="match status" value="1"/>
</dbReference>
<keyword evidence="7 11" id="KW-0547">Nucleotide-binding</keyword>
<dbReference type="GO" id="GO:0004515">
    <property type="term" value="F:nicotinate-nucleotide adenylyltransferase activity"/>
    <property type="evidence" value="ECO:0007669"/>
    <property type="project" value="UniProtKB-UniRule"/>
</dbReference>
<keyword evidence="4 11" id="KW-0662">Pyridine nucleotide biosynthesis</keyword>
<evidence type="ECO:0000256" key="8">
    <source>
        <dbReference type="ARBA" id="ARBA00022840"/>
    </source>
</evidence>
<evidence type="ECO:0000256" key="9">
    <source>
        <dbReference type="ARBA" id="ARBA00023027"/>
    </source>
</evidence>
<keyword evidence="14" id="KW-1185">Reference proteome</keyword>
<keyword evidence="8 11" id="KW-0067">ATP-binding</keyword>
<keyword evidence="9 11" id="KW-0520">NAD</keyword>
<accession>A0A094JB34</accession>
<dbReference type="GO" id="GO:0005524">
    <property type="term" value="F:ATP binding"/>
    <property type="evidence" value="ECO:0007669"/>
    <property type="project" value="UniProtKB-KW"/>
</dbReference>
<dbReference type="PANTHER" id="PTHR39321">
    <property type="entry name" value="NICOTINATE-NUCLEOTIDE ADENYLYLTRANSFERASE-RELATED"/>
    <property type="match status" value="1"/>
</dbReference>
<dbReference type="CDD" id="cd02165">
    <property type="entry name" value="NMNAT"/>
    <property type="match status" value="1"/>
</dbReference>
<comment type="pathway">
    <text evidence="2 11">Cofactor biosynthesis; NAD(+) biosynthesis; deamido-NAD(+) from nicotinate D-ribonucleotide: step 1/1.</text>
</comment>
<evidence type="ECO:0000313" key="13">
    <source>
        <dbReference type="EMBL" id="KFZ36432.1"/>
    </source>
</evidence>
<dbReference type="InterPro" id="IPR004821">
    <property type="entry name" value="Cyt_trans-like"/>
</dbReference>
<dbReference type="NCBIfam" id="TIGR00125">
    <property type="entry name" value="cyt_tran_rel"/>
    <property type="match status" value="1"/>
</dbReference>
<proteinExistence type="inferred from homology"/>
<dbReference type="GO" id="GO:0009435">
    <property type="term" value="P:NAD+ biosynthetic process"/>
    <property type="evidence" value="ECO:0007669"/>
    <property type="project" value="UniProtKB-UniRule"/>
</dbReference>
<dbReference type="InterPro" id="IPR014729">
    <property type="entry name" value="Rossmann-like_a/b/a_fold"/>
</dbReference>
<dbReference type="eggNOG" id="COG1057">
    <property type="taxonomic scope" value="Bacteria"/>
</dbReference>
<evidence type="ECO:0000256" key="2">
    <source>
        <dbReference type="ARBA" id="ARBA00005019"/>
    </source>
</evidence>
<evidence type="ECO:0000256" key="6">
    <source>
        <dbReference type="ARBA" id="ARBA00022695"/>
    </source>
</evidence>
<comment type="caution">
    <text evidence="13">The sequence shown here is derived from an EMBL/GenBank/DDBJ whole genome shotgun (WGS) entry which is preliminary data.</text>
</comment>
<dbReference type="EC" id="2.7.7.18" evidence="11"/>
<dbReference type="UniPathway" id="UPA00253">
    <property type="reaction ID" value="UER00332"/>
</dbReference>
<dbReference type="NCBIfam" id="NF000839">
    <property type="entry name" value="PRK00071.1-1"/>
    <property type="match status" value="1"/>
</dbReference>
<protein>
    <recommendedName>
        <fullName evidence="11">Probable nicotinate-nucleotide adenylyltransferase</fullName>
        <ecNumber evidence="11">2.7.7.18</ecNumber>
    </recommendedName>
    <alternativeName>
        <fullName evidence="11">Deamido-NAD(+) diphosphorylase</fullName>
    </alternativeName>
    <alternativeName>
        <fullName evidence="11">Deamido-NAD(+) pyrophosphorylase</fullName>
    </alternativeName>
    <alternativeName>
        <fullName evidence="11">Nicotinate mononucleotide adenylyltransferase</fullName>
        <shortName evidence="11">NaMN adenylyltransferase</shortName>
    </alternativeName>
</protein>
<keyword evidence="5 11" id="KW-0808">Transferase</keyword>